<sequence length="82" mass="8576">MPMSISGEVLPGAALRKATSRLQLWIGRVLHRGKPCRAELSASLLRSAAGLVNGNTPGSGAEKKSGRIVLVNMHVFLTVAAV</sequence>
<dbReference type="Proteomes" id="UP001465755">
    <property type="component" value="Unassembled WGS sequence"/>
</dbReference>
<dbReference type="AlphaFoldDB" id="A0AAW1NI01"/>
<keyword evidence="2" id="KW-1185">Reference proteome</keyword>
<protein>
    <submittedName>
        <fullName evidence="1">Uncharacterized protein</fullName>
    </submittedName>
</protein>
<evidence type="ECO:0000313" key="1">
    <source>
        <dbReference type="EMBL" id="KAK9786912.1"/>
    </source>
</evidence>
<proteinExistence type="predicted"/>
<name>A0AAW1NI01_9CHLO</name>
<evidence type="ECO:0000313" key="2">
    <source>
        <dbReference type="Proteomes" id="UP001465755"/>
    </source>
</evidence>
<comment type="caution">
    <text evidence="1">The sequence shown here is derived from an EMBL/GenBank/DDBJ whole genome shotgun (WGS) entry which is preliminary data.</text>
</comment>
<dbReference type="EMBL" id="JALJOQ010000260">
    <property type="protein sequence ID" value="KAK9786912.1"/>
    <property type="molecule type" value="Genomic_DNA"/>
</dbReference>
<reference evidence="1 2" key="1">
    <citation type="journal article" date="2024" name="Nat. Commun.">
        <title>Phylogenomics reveals the evolutionary origins of lichenization in chlorophyte algae.</title>
        <authorList>
            <person name="Puginier C."/>
            <person name="Libourel C."/>
            <person name="Otte J."/>
            <person name="Skaloud P."/>
            <person name="Haon M."/>
            <person name="Grisel S."/>
            <person name="Petersen M."/>
            <person name="Berrin J.G."/>
            <person name="Delaux P.M."/>
            <person name="Dal Grande F."/>
            <person name="Keller J."/>
        </authorList>
    </citation>
    <scope>NUCLEOTIDE SEQUENCE [LARGE SCALE GENOMIC DNA]</scope>
    <source>
        <strain evidence="1 2">SAG 2036</strain>
    </source>
</reference>
<organism evidence="1 2">
    <name type="scientific">Symbiochloris irregularis</name>
    <dbReference type="NCBI Taxonomy" id="706552"/>
    <lineage>
        <taxon>Eukaryota</taxon>
        <taxon>Viridiplantae</taxon>
        <taxon>Chlorophyta</taxon>
        <taxon>core chlorophytes</taxon>
        <taxon>Trebouxiophyceae</taxon>
        <taxon>Trebouxiales</taxon>
        <taxon>Trebouxiaceae</taxon>
        <taxon>Symbiochloris</taxon>
    </lineage>
</organism>
<accession>A0AAW1NI01</accession>
<gene>
    <name evidence="1" type="ORF">WJX73_009339</name>
</gene>